<dbReference type="GO" id="GO:0046870">
    <property type="term" value="F:cadmium ion binding"/>
    <property type="evidence" value="ECO:0007669"/>
    <property type="project" value="TreeGrafter"/>
</dbReference>
<dbReference type="OrthoDB" id="9788704at2"/>
<dbReference type="Proteomes" id="UP000027980">
    <property type="component" value="Chromosome"/>
</dbReference>
<sequence length="180" mass="20495">MECQECHIRPATLHLTNVVNGQKTEMHVCEHCAKENGYVSYGQEGYSLHNLLSGLFHMNPSTVQGHKHFSQAPAALACPKCGLTYNEFTRIGKFGCASCYETFEDNLNPIFRRVHSGNTKHEGKIPKRMGSGIEKKRKIAAYRESMQQFIQEEEFEKAAELRDKIRLLEQQSDEQEEGDS</sequence>
<dbReference type="GO" id="GO:0005507">
    <property type="term" value="F:copper ion binding"/>
    <property type="evidence" value="ECO:0007669"/>
    <property type="project" value="TreeGrafter"/>
</dbReference>
<evidence type="ECO:0000313" key="3">
    <source>
        <dbReference type="EMBL" id="AIF68272.1"/>
    </source>
</evidence>
<dbReference type="EMBL" id="FOCD01000008">
    <property type="protein sequence ID" value="SEO14568.1"/>
    <property type="molecule type" value="Genomic_DNA"/>
</dbReference>
<keyword evidence="4" id="KW-0418">Kinase</keyword>
<feature type="domain" description="UVR" evidence="2">
    <location>
        <begin position="136"/>
        <end position="171"/>
    </location>
</feature>
<accession>A0AAX2EK54</accession>
<feature type="coiled-coil region" evidence="1">
    <location>
        <begin position="151"/>
        <end position="178"/>
    </location>
</feature>
<dbReference type="PIRSF" id="PIRSF015034">
    <property type="entry name" value="YacH"/>
    <property type="match status" value="1"/>
</dbReference>
<dbReference type="GO" id="GO:0016301">
    <property type="term" value="F:kinase activity"/>
    <property type="evidence" value="ECO:0007669"/>
    <property type="project" value="UniProtKB-KW"/>
</dbReference>
<name>A0A075LQK2_9BACI</name>
<protein>
    <submittedName>
        <fullName evidence="4">Protein-arginine kinase activator protein McsA</fullName>
    </submittedName>
</protein>
<dbReference type="GO" id="GO:0008270">
    <property type="term" value="F:zinc ion binding"/>
    <property type="evidence" value="ECO:0007669"/>
    <property type="project" value="TreeGrafter"/>
</dbReference>
<keyword evidence="1" id="KW-0175">Coiled coil</keyword>
<dbReference type="InterPro" id="IPR025542">
    <property type="entry name" value="YacH"/>
</dbReference>
<proteinExistence type="predicted"/>
<dbReference type="GeneID" id="34222855"/>
<dbReference type="GO" id="GO:1990170">
    <property type="term" value="P:stress response to cadmium ion"/>
    <property type="evidence" value="ECO:0007669"/>
    <property type="project" value="TreeGrafter"/>
</dbReference>
<dbReference type="HOGENOM" id="CLU_102553_1_0_9"/>
<evidence type="ECO:0000256" key="1">
    <source>
        <dbReference type="SAM" id="Coils"/>
    </source>
</evidence>
<evidence type="ECO:0000313" key="5">
    <source>
        <dbReference type="Proteomes" id="UP000027980"/>
    </source>
</evidence>
<dbReference type="Pfam" id="PF02151">
    <property type="entry name" value="UVR"/>
    <property type="match status" value="1"/>
</dbReference>
<gene>
    <name evidence="3" type="ORF">GZ22_17640</name>
    <name evidence="4" type="ORF">SAMN04489762_3565</name>
</gene>
<dbReference type="InterPro" id="IPR036876">
    <property type="entry name" value="UVR_dom_sf"/>
</dbReference>
<dbReference type="Proteomes" id="UP000199735">
    <property type="component" value="Unassembled WGS sequence"/>
</dbReference>
<dbReference type="Gene3D" id="4.10.860.10">
    <property type="entry name" value="UVR domain"/>
    <property type="match status" value="1"/>
</dbReference>
<organism evidence="3 5">
    <name type="scientific">Terribacillus saccharophilus</name>
    <dbReference type="NCBI Taxonomy" id="361277"/>
    <lineage>
        <taxon>Bacteria</taxon>
        <taxon>Bacillati</taxon>
        <taxon>Bacillota</taxon>
        <taxon>Bacilli</taxon>
        <taxon>Bacillales</taxon>
        <taxon>Bacillaceae</taxon>
        <taxon>Terribacillus</taxon>
    </lineage>
</organism>
<dbReference type="GO" id="GO:1990169">
    <property type="term" value="P:stress response to copper ion"/>
    <property type="evidence" value="ECO:0007669"/>
    <property type="project" value="TreeGrafter"/>
</dbReference>
<dbReference type="InterPro" id="IPR001943">
    <property type="entry name" value="UVR_dom"/>
</dbReference>
<dbReference type="PANTHER" id="PTHR38430:SF1">
    <property type="entry name" value="PROTEIN-ARGININE KINASE ACTIVATOR PROTEIN"/>
    <property type="match status" value="1"/>
</dbReference>
<reference evidence="3 5" key="1">
    <citation type="submission" date="2014-07" db="EMBL/GenBank/DDBJ databases">
        <title>Complete genome sequence of a moderately halophilic bacterium Terribacillus aidingensis MP602, isolated from Cryptomeria fortunei in Tianmu mountain in China.</title>
        <authorList>
            <person name="Wang Y."/>
            <person name="Lu P."/>
            <person name="Zhang L."/>
        </authorList>
    </citation>
    <scope>NUCLEOTIDE SEQUENCE [LARGE SCALE GENOMIC DNA]</scope>
    <source>
        <strain evidence="3 5">MP602</strain>
    </source>
</reference>
<evidence type="ECO:0000313" key="6">
    <source>
        <dbReference type="Proteomes" id="UP000199735"/>
    </source>
</evidence>
<dbReference type="EMBL" id="CP008876">
    <property type="protein sequence ID" value="AIF68272.1"/>
    <property type="molecule type" value="Genomic_DNA"/>
</dbReference>
<dbReference type="SUPFAM" id="SSF46600">
    <property type="entry name" value="C-terminal UvrC-binding domain of UvrB"/>
    <property type="match status" value="1"/>
</dbReference>
<dbReference type="KEGG" id="tap:GZ22_17640"/>
<reference evidence="4 6" key="2">
    <citation type="submission" date="2016-10" db="EMBL/GenBank/DDBJ databases">
        <authorList>
            <person name="Varghese N."/>
            <person name="Submissions S."/>
        </authorList>
    </citation>
    <scope>NUCLEOTIDE SEQUENCE [LARGE SCALE GENOMIC DNA]</scope>
    <source>
        <strain evidence="4 6">DSM 21619</strain>
    </source>
</reference>
<evidence type="ECO:0000313" key="4">
    <source>
        <dbReference type="EMBL" id="SEO14568.1"/>
    </source>
</evidence>
<accession>A0A075LQK2</accession>
<dbReference type="PROSITE" id="PS50151">
    <property type="entry name" value="UVR"/>
    <property type="match status" value="1"/>
</dbReference>
<dbReference type="RefSeq" id="WP_038565093.1">
    <property type="nucleotide sequence ID" value="NZ_CP008876.1"/>
</dbReference>
<dbReference type="AlphaFoldDB" id="A0A075LQK2"/>
<keyword evidence="4" id="KW-0808">Transferase</keyword>
<evidence type="ECO:0000259" key="2">
    <source>
        <dbReference type="PROSITE" id="PS50151"/>
    </source>
</evidence>
<dbReference type="PANTHER" id="PTHR38430">
    <property type="entry name" value="PROTEIN-ARGININE KINASE ACTIVATOR PROTEIN"/>
    <property type="match status" value="1"/>
</dbReference>
<dbReference type="GO" id="GO:0050897">
    <property type="term" value="F:cobalt ion binding"/>
    <property type="evidence" value="ECO:0007669"/>
    <property type="project" value="TreeGrafter"/>
</dbReference>